<dbReference type="AlphaFoldDB" id="A0A1I0QMR2"/>
<evidence type="ECO:0000313" key="8">
    <source>
        <dbReference type="EMBL" id="SEW28052.1"/>
    </source>
</evidence>
<feature type="transmembrane region" description="Helical" evidence="7">
    <location>
        <begin position="6"/>
        <end position="29"/>
    </location>
</feature>
<comment type="similarity">
    <text evidence="2">Belongs to the archaeal/bacterial/fungal opsin family.</text>
</comment>
<name>A0A1I0QMR2_9EURY</name>
<dbReference type="SMART" id="SM01021">
    <property type="entry name" value="Bac_rhodopsin"/>
    <property type="match status" value="1"/>
</dbReference>
<dbReference type="OrthoDB" id="330248at2157"/>
<dbReference type="Proteomes" id="UP000183275">
    <property type="component" value="Unassembled WGS sequence"/>
</dbReference>
<evidence type="ECO:0000256" key="6">
    <source>
        <dbReference type="SAM" id="MobiDB-lite"/>
    </source>
</evidence>
<feature type="transmembrane region" description="Helical" evidence="7">
    <location>
        <begin position="74"/>
        <end position="92"/>
    </location>
</feature>
<organism evidence="8 9">
    <name type="scientific">Natrinema salifodinae</name>
    <dbReference type="NCBI Taxonomy" id="1202768"/>
    <lineage>
        <taxon>Archaea</taxon>
        <taxon>Methanobacteriati</taxon>
        <taxon>Methanobacteriota</taxon>
        <taxon>Stenosarchaea group</taxon>
        <taxon>Halobacteria</taxon>
        <taxon>Halobacteriales</taxon>
        <taxon>Natrialbaceae</taxon>
        <taxon>Natrinema</taxon>
    </lineage>
</organism>
<dbReference type="InterPro" id="IPR001425">
    <property type="entry name" value="Arc/bac/fun_rhodopsins"/>
</dbReference>
<gene>
    <name evidence="8" type="ORF">SAMN05216285_3734</name>
</gene>
<dbReference type="SUPFAM" id="SSF81321">
    <property type="entry name" value="Family A G protein-coupled receptor-like"/>
    <property type="match status" value="1"/>
</dbReference>
<sequence>MIPELQLYRIAFYVMTAAIVGFLGWIALLPSGKRRYYLPVPIICGTLALSNLGMSLELFRITTASGQPIPMTRYIDYLVATIIMVVVAGWIAGASRRTLVATAVLVAAWVGSTAARYLLEPPLNAAAGLVTIGSLAALVYLIVWPLTRRSSEQSGERVLLYGKLRNLLVLLWVFYLVIGFVSRQGLGLLDAFSGIFFAAYLDALTRIGFGILVLRATDAMDQVIDGSGSTDAGDDGSGGVTLETGSEPGIDPAD</sequence>
<feature type="transmembrane region" description="Helical" evidence="7">
    <location>
        <begin position="99"/>
        <end position="119"/>
    </location>
</feature>
<accession>A0A1I0QMR2</accession>
<dbReference type="eggNOG" id="arCOG02810">
    <property type="taxonomic scope" value="Archaea"/>
</dbReference>
<reference evidence="9" key="1">
    <citation type="submission" date="2016-10" db="EMBL/GenBank/DDBJ databases">
        <authorList>
            <person name="Varghese N."/>
        </authorList>
    </citation>
    <scope>NUCLEOTIDE SEQUENCE [LARGE SCALE GENOMIC DNA]</scope>
    <source>
        <strain evidence="9">CGMCC 1.12284</strain>
    </source>
</reference>
<evidence type="ECO:0000313" key="9">
    <source>
        <dbReference type="Proteomes" id="UP000183275"/>
    </source>
</evidence>
<proteinExistence type="inferred from homology"/>
<dbReference type="STRING" id="1202768.SAMN05216285_3734"/>
<evidence type="ECO:0000256" key="4">
    <source>
        <dbReference type="ARBA" id="ARBA00022989"/>
    </source>
</evidence>
<evidence type="ECO:0000256" key="3">
    <source>
        <dbReference type="ARBA" id="ARBA00022692"/>
    </source>
</evidence>
<dbReference type="RefSeq" id="WP_049991523.1">
    <property type="nucleotide sequence ID" value="NZ_FOIS01000004.1"/>
</dbReference>
<comment type="subcellular location">
    <subcellularLocation>
        <location evidence="1">Membrane</location>
        <topology evidence="1">Multi-pass membrane protein</topology>
    </subcellularLocation>
</comment>
<dbReference type="GO" id="GO:0016020">
    <property type="term" value="C:membrane"/>
    <property type="evidence" value="ECO:0007669"/>
    <property type="project" value="UniProtKB-SubCell"/>
</dbReference>
<evidence type="ECO:0000256" key="5">
    <source>
        <dbReference type="ARBA" id="ARBA00023136"/>
    </source>
</evidence>
<feature type="transmembrane region" description="Helical" evidence="7">
    <location>
        <begin position="125"/>
        <end position="146"/>
    </location>
</feature>
<dbReference type="EMBL" id="FOIS01000004">
    <property type="protein sequence ID" value="SEW28052.1"/>
    <property type="molecule type" value="Genomic_DNA"/>
</dbReference>
<feature type="transmembrane region" description="Helical" evidence="7">
    <location>
        <begin position="167"/>
        <end position="186"/>
    </location>
</feature>
<keyword evidence="5 7" id="KW-0472">Membrane</keyword>
<dbReference type="Gene3D" id="1.20.1070.10">
    <property type="entry name" value="Rhodopsin 7-helix transmembrane proteins"/>
    <property type="match status" value="1"/>
</dbReference>
<keyword evidence="9" id="KW-1185">Reference proteome</keyword>
<protein>
    <submittedName>
        <fullName evidence="8">Bacteriorhodopsin</fullName>
    </submittedName>
</protein>
<evidence type="ECO:0000256" key="2">
    <source>
        <dbReference type="ARBA" id="ARBA00008130"/>
    </source>
</evidence>
<dbReference type="PRINTS" id="PR00251">
    <property type="entry name" value="BACTRLOPSIN"/>
</dbReference>
<keyword evidence="4 7" id="KW-1133">Transmembrane helix</keyword>
<keyword evidence="3 7" id="KW-0812">Transmembrane</keyword>
<feature type="transmembrane region" description="Helical" evidence="7">
    <location>
        <begin position="192"/>
        <end position="214"/>
    </location>
</feature>
<dbReference type="Pfam" id="PF01036">
    <property type="entry name" value="Bac_rhodopsin"/>
    <property type="match status" value="1"/>
</dbReference>
<feature type="transmembrane region" description="Helical" evidence="7">
    <location>
        <begin position="36"/>
        <end position="54"/>
    </location>
</feature>
<evidence type="ECO:0000256" key="1">
    <source>
        <dbReference type="ARBA" id="ARBA00004141"/>
    </source>
</evidence>
<feature type="region of interest" description="Disordered" evidence="6">
    <location>
        <begin position="227"/>
        <end position="254"/>
    </location>
</feature>
<evidence type="ECO:0000256" key="7">
    <source>
        <dbReference type="SAM" id="Phobius"/>
    </source>
</evidence>